<name>A0A2A4Z7Y1_9PROT</name>
<proteinExistence type="predicted"/>
<gene>
    <name evidence="3" type="ORF">COB13_03420</name>
</gene>
<evidence type="ECO:0000256" key="1">
    <source>
        <dbReference type="SAM" id="MobiDB-lite"/>
    </source>
</evidence>
<feature type="transmembrane region" description="Helical" evidence="2">
    <location>
        <begin position="44"/>
        <end position="65"/>
    </location>
</feature>
<reference key="1">
    <citation type="submission" date="2017-08" db="EMBL/GenBank/DDBJ databases">
        <title>A dynamic microbial community with high functional redundancy inhabits the cold, oxic subseafloor aquifer.</title>
        <authorList>
            <person name="Tully B.J."/>
            <person name="Wheat C.G."/>
            <person name="Glazer B.T."/>
            <person name="Huber J.A."/>
        </authorList>
    </citation>
    <scope>NUCLEOTIDE SEQUENCE [LARGE SCALE GENOMIC DNA]</scope>
</reference>
<keyword evidence="2" id="KW-1133">Transmembrane helix</keyword>
<keyword evidence="2" id="KW-0472">Membrane</keyword>
<feature type="region of interest" description="Disordered" evidence="1">
    <location>
        <begin position="1"/>
        <end position="34"/>
    </location>
</feature>
<sequence>MNSKKMPQKSRQKKIGSNIKSQPREADLRLPRKKDQSSNRVSRYYFLSWVMVAALSVGTLGGLVINEGGVDNAIRTANFKKLNRQIAENRFSVGSDSLPTASINGPGVAVGSPNIVIPRAKVPAFTPNIGAGAANSSMVEEERYYSVFLGQGNSSSTILDLWYSIKNQNVDLFGSHEAGYYYDEIEGVYKLVVGKFDSLGLSLQFCAELKFNEIACKYDSEFANLQTTLID</sequence>
<evidence type="ECO:0000313" key="3">
    <source>
        <dbReference type="EMBL" id="PCJ03001.1"/>
    </source>
</evidence>
<feature type="compositionally biased region" description="Basic and acidic residues" evidence="1">
    <location>
        <begin position="22"/>
        <end position="34"/>
    </location>
</feature>
<accession>A0A2A4Z7Y1</accession>
<evidence type="ECO:0000256" key="2">
    <source>
        <dbReference type="SAM" id="Phobius"/>
    </source>
</evidence>
<protein>
    <recommendedName>
        <fullName evidence="4">SPOR domain-containing protein</fullName>
    </recommendedName>
</protein>
<comment type="caution">
    <text evidence="3">The sequence shown here is derived from an EMBL/GenBank/DDBJ whole genome shotgun (WGS) entry which is preliminary data.</text>
</comment>
<evidence type="ECO:0008006" key="4">
    <source>
        <dbReference type="Google" id="ProtNLM"/>
    </source>
</evidence>
<organism evidence="3">
    <name type="scientific">OCS116 cluster bacterium</name>
    <dbReference type="NCBI Taxonomy" id="2030921"/>
    <lineage>
        <taxon>Bacteria</taxon>
        <taxon>Pseudomonadati</taxon>
        <taxon>Pseudomonadota</taxon>
        <taxon>Alphaproteobacteria</taxon>
        <taxon>OCS116 cluster</taxon>
    </lineage>
</organism>
<reference evidence="3" key="2">
    <citation type="journal article" date="2018" name="ISME J.">
        <title>A dynamic microbial community with high functional redundancy inhabits the cold, oxic subseafloor aquifer.</title>
        <authorList>
            <person name="Tully B.J."/>
            <person name="Wheat C.G."/>
            <person name="Glazer B.T."/>
            <person name="Huber J.A."/>
        </authorList>
    </citation>
    <scope>NUCLEOTIDE SEQUENCE</scope>
    <source>
        <strain evidence="3">NORP83</strain>
    </source>
</reference>
<keyword evidence="2" id="KW-0812">Transmembrane</keyword>
<dbReference type="AlphaFoldDB" id="A0A2A4Z7Y1"/>
<dbReference type="EMBL" id="NVUS01000003">
    <property type="protein sequence ID" value="PCJ03001.1"/>
    <property type="molecule type" value="Genomic_DNA"/>
</dbReference>
<feature type="compositionally biased region" description="Basic residues" evidence="1">
    <location>
        <begin position="1"/>
        <end position="14"/>
    </location>
</feature>